<feature type="compositionally biased region" description="Low complexity" evidence="1">
    <location>
        <begin position="326"/>
        <end position="343"/>
    </location>
</feature>
<evidence type="ECO:0000313" key="3">
    <source>
        <dbReference type="EMBL" id="GAA4283086.1"/>
    </source>
</evidence>
<dbReference type="RefSeq" id="WP_236864479.1">
    <property type="nucleotide sequence ID" value="NZ_BAABAZ010000004.1"/>
</dbReference>
<reference evidence="4" key="1">
    <citation type="journal article" date="2019" name="Int. J. Syst. Evol. Microbiol.">
        <title>The Global Catalogue of Microorganisms (GCM) 10K type strain sequencing project: providing services to taxonomists for standard genome sequencing and annotation.</title>
        <authorList>
            <consortium name="The Broad Institute Genomics Platform"/>
            <consortium name="The Broad Institute Genome Sequencing Center for Infectious Disease"/>
            <person name="Wu L."/>
            <person name="Ma J."/>
        </authorList>
    </citation>
    <scope>NUCLEOTIDE SEQUENCE [LARGE SCALE GENOMIC DNA]</scope>
    <source>
        <strain evidence="4">JCM 17458</strain>
    </source>
</reference>
<dbReference type="Proteomes" id="UP001501586">
    <property type="component" value="Unassembled WGS sequence"/>
</dbReference>
<protein>
    <recommendedName>
        <fullName evidence="2">Helicase XPB/Ssl2 N-terminal domain-containing protein</fullName>
    </recommendedName>
</protein>
<accession>A0ABP8EGK3</accession>
<organism evidence="3 4">
    <name type="scientific">Brevibacterium daeguense</name>
    <dbReference type="NCBI Taxonomy" id="909936"/>
    <lineage>
        <taxon>Bacteria</taxon>
        <taxon>Bacillati</taxon>
        <taxon>Actinomycetota</taxon>
        <taxon>Actinomycetes</taxon>
        <taxon>Micrococcales</taxon>
        <taxon>Brevibacteriaceae</taxon>
        <taxon>Brevibacterium</taxon>
    </lineage>
</organism>
<evidence type="ECO:0000313" key="4">
    <source>
        <dbReference type="Proteomes" id="UP001501586"/>
    </source>
</evidence>
<evidence type="ECO:0000256" key="1">
    <source>
        <dbReference type="SAM" id="MobiDB-lite"/>
    </source>
</evidence>
<evidence type="ECO:0000259" key="2">
    <source>
        <dbReference type="Pfam" id="PF13625"/>
    </source>
</evidence>
<name>A0ABP8EGK3_9MICO</name>
<dbReference type="EMBL" id="BAABAZ010000004">
    <property type="protein sequence ID" value="GAA4283086.1"/>
    <property type="molecule type" value="Genomic_DNA"/>
</dbReference>
<comment type="caution">
    <text evidence="3">The sequence shown here is derived from an EMBL/GenBank/DDBJ whole genome shotgun (WGS) entry which is preliminary data.</text>
</comment>
<dbReference type="InterPro" id="IPR032830">
    <property type="entry name" value="XPB/Ssl2_N"/>
</dbReference>
<keyword evidence="4" id="KW-1185">Reference proteome</keyword>
<feature type="domain" description="Helicase XPB/Ssl2 N-terminal" evidence="2">
    <location>
        <begin position="464"/>
        <end position="585"/>
    </location>
</feature>
<gene>
    <name evidence="3" type="ORF">GCM10022261_06170</name>
</gene>
<feature type="region of interest" description="Disordered" evidence="1">
    <location>
        <begin position="325"/>
        <end position="348"/>
    </location>
</feature>
<proteinExistence type="predicted"/>
<dbReference type="Pfam" id="PF13625">
    <property type="entry name" value="Helicase_C_3"/>
    <property type="match status" value="1"/>
</dbReference>
<sequence>MPQLISFAAWLARAEESWFTALCTARRDLMRADITTLGGVAAAAASRAGVAAGLEALSVPHLRAAHRAAVATRVDPAVPASALGADEAVLAELLRLGLMWPAQDSAVDTPLAAPAFRIHSEAVGLLPTSAADRAADIAWLHSARPQQVSPTRIAHSLLENAQAAAAGGVVGEVLSVLDAFDDAPASQLTSGGVGKRDMQLRARATGLDYSKAVFLTELAGQAGLLGVGGKDIDPQWLPTVAYDSFLDLDRAEAHSRLLHTWLMGTVDTTHVLAGRTGRGERIHSLSSAAGGARLNPYAGFPSSLPQLPYLKHLVLAELAETAEGPARAQAGATQAGASTQPTGVPGVDSQPAGTLPAAAEDGWAIPDAELFARLQWKRPLAAALSRATVDQLLREAQALGLVSSPLAHPEQHALTAIGRRVAADLRVAMRAAPAPAGYDPGLVEVSDRVRGLVTELLPALQTSVLVQSDLTAVATGPVDPRLHAELDNIADVDTRGQGTVYRFTADSISRALRTGMSVADVHELIARVSSTGVPQPLRFLIDEAAAKLRRVQVAPARSVLVVDDPSDLEPLLADPQLLAAGLNRVSTTVAVAAVPQDRLASLLEAAGQPTLRHHATAGPPPRAARTRASAAVTRRSLLVPEKDLPHHIRGLLHARSAAASGSADSPLGILDVLREAAAAGSTVAVTVVGADGRRSRFPLRPVQVTTGRVRGIREAGGRATEVALGISRIASAEPLGDDR</sequence>